<evidence type="ECO:0000256" key="1">
    <source>
        <dbReference type="ARBA" id="ARBA00005189"/>
    </source>
</evidence>
<comment type="pathway">
    <text evidence="1">Lipid metabolism.</text>
</comment>
<dbReference type="PANTHER" id="PTHR10434">
    <property type="entry name" value="1-ACYL-SN-GLYCEROL-3-PHOSPHATE ACYLTRANSFERASE"/>
    <property type="match status" value="1"/>
</dbReference>
<sequence>MKKILSYLLSPIYWIYFGILLLIFHVIQVICHKTGGYQLRKKSVDILNYLLLYGLRIVGARISFKGFENLPEGRPLIIVSNHQSTFDIPPIVWGFRKQHPKFVSKKELGKGIPSISYNLRMGGSALIDRKNGRQAMVEIAKLGKHIEKEGYCASIFPEGTRSKNGKIRSFQYPGIASLAKTAPSALIIPLAIDGNYELTKNGYFPLTFGTKLTYTALEAIDPSDKDIKELTLDIENKIKAEVGVKQ</sequence>
<dbReference type="SMART" id="SM00563">
    <property type="entry name" value="PlsC"/>
    <property type="match status" value="1"/>
</dbReference>
<feature type="transmembrane region" description="Helical" evidence="4">
    <location>
        <begin position="12"/>
        <end position="31"/>
    </location>
</feature>
<evidence type="ECO:0000259" key="5">
    <source>
        <dbReference type="SMART" id="SM00563"/>
    </source>
</evidence>
<keyword evidence="4" id="KW-0472">Membrane</keyword>
<reference evidence="6" key="1">
    <citation type="submission" date="2022-10" db="EMBL/GenBank/DDBJ databases">
        <authorList>
            <person name="Yu W.X."/>
        </authorList>
    </citation>
    <scope>NUCLEOTIDE SEQUENCE</scope>
    <source>
        <strain evidence="6">AAT</strain>
    </source>
</reference>
<keyword evidence="7" id="KW-1185">Reference proteome</keyword>
<accession>A0AAE3M864</accession>
<keyword evidence="3 6" id="KW-0012">Acyltransferase</keyword>
<dbReference type="AlphaFoldDB" id="A0AAE3M864"/>
<dbReference type="GO" id="GO:0003841">
    <property type="term" value="F:1-acylglycerol-3-phosphate O-acyltransferase activity"/>
    <property type="evidence" value="ECO:0007669"/>
    <property type="project" value="TreeGrafter"/>
</dbReference>
<dbReference type="InterPro" id="IPR002123">
    <property type="entry name" value="Plipid/glycerol_acylTrfase"/>
</dbReference>
<gene>
    <name evidence="6" type="ORF">OM075_21355</name>
</gene>
<dbReference type="PANTHER" id="PTHR10434:SF11">
    <property type="entry name" value="1-ACYL-SN-GLYCEROL-3-PHOSPHATE ACYLTRANSFERASE"/>
    <property type="match status" value="1"/>
</dbReference>
<keyword evidence="4" id="KW-0812">Transmembrane</keyword>
<protein>
    <submittedName>
        <fullName evidence="6">1-acyl-sn-glycerol-3-phosphate acyltransferase</fullName>
    </submittedName>
</protein>
<dbReference type="Proteomes" id="UP001209229">
    <property type="component" value="Unassembled WGS sequence"/>
</dbReference>
<dbReference type="GO" id="GO:0006654">
    <property type="term" value="P:phosphatidic acid biosynthetic process"/>
    <property type="evidence" value="ECO:0007669"/>
    <property type="project" value="TreeGrafter"/>
</dbReference>
<dbReference type="RefSeq" id="WP_301192585.1">
    <property type="nucleotide sequence ID" value="NZ_JAPDPJ010000078.1"/>
</dbReference>
<keyword evidence="4" id="KW-1133">Transmembrane helix</keyword>
<proteinExistence type="predicted"/>
<evidence type="ECO:0000256" key="2">
    <source>
        <dbReference type="ARBA" id="ARBA00022679"/>
    </source>
</evidence>
<name>A0AAE3M864_9BACT</name>
<evidence type="ECO:0000313" key="6">
    <source>
        <dbReference type="EMBL" id="MCW3789029.1"/>
    </source>
</evidence>
<comment type="caution">
    <text evidence="6">The sequence shown here is derived from an EMBL/GenBank/DDBJ whole genome shotgun (WGS) entry which is preliminary data.</text>
</comment>
<feature type="domain" description="Phospholipid/glycerol acyltransferase" evidence="5">
    <location>
        <begin position="76"/>
        <end position="195"/>
    </location>
</feature>
<dbReference type="SUPFAM" id="SSF69593">
    <property type="entry name" value="Glycerol-3-phosphate (1)-acyltransferase"/>
    <property type="match status" value="1"/>
</dbReference>
<organism evidence="6 7">
    <name type="scientific">Plebeiibacterium sediminum</name>
    <dbReference type="NCBI Taxonomy" id="2992112"/>
    <lineage>
        <taxon>Bacteria</taxon>
        <taxon>Pseudomonadati</taxon>
        <taxon>Bacteroidota</taxon>
        <taxon>Bacteroidia</taxon>
        <taxon>Marinilabiliales</taxon>
        <taxon>Marinilabiliaceae</taxon>
        <taxon>Plebeiibacterium</taxon>
    </lineage>
</organism>
<keyword evidence="2" id="KW-0808">Transferase</keyword>
<dbReference type="CDD" id="cd07989">
    <property type="entry name" value="LPLAT_AGPAT-like"/>
    <property type="match status" value="1"/>
</dbReference>
<dbReference type="Pfam" id="PF01553">
    <property type="entry name" value="Acyltransferase"/>
    <property type="match status" value="1"/>
</dbReference>
<evidence type="ECO:0000256" key="3">
    <source>
        <dbReference type="ARBA" id="ARBA00023315"/>
    </source>
</evidence>
<evidence type="ECO:0000313" key="7">
    <source>
        <dbReference type="Proteomes" id="UP001209229"/>
    </source>
</evidence>
<dbReference type="EMBL" id="JAPDPJ010000078">
    <property type="protein sequence ID" value="MCW3789029.1"/>
    <property type="molecule type" value="Genomic_DNA"/>
</dbReference>
<evidence type="ECO:0000256" key="4">
    <source>
        <dbReference type="SAM" id="Phobius"/>
    </source>
</evidence>